<comment type="caution">
    <text evidence="2">The sequence shown here is derived from an EMBL/GenBank/DDBJ whole genome shotgun (WGS) entry which is preliminary data.</text>
</comment>
<dbReference type="RefSeq" id="XP_041189407.1">
    <property type="nucleotide sequence ID" value="XM_041329046.1"/>
</dbReference>
<evidence type="ECO:0000313" key="2">
    <source>
        <dbReference type="EMBL" id="KAG1809693.1"/>
    </source>
</evidence>
<feature type="non-terminal residue" evidence="2">
    <location>
        <position position="1"/>
    </location>
</feature>
<proteinExistence type="predicted"/>
<dbReference type="GeneID" id="64623063"/>
<dbReference type="EMBL" id="JABBWG010000033">
    <property type="protein sequence ID" value="KAG1809693.1"/>
    <property type="molecule type" value="Genomic_DNA"/>
</dbReference>
<dbReference type="GO" id="GO:0016787">
    <property type="term" value="F:hydrolase activity"/>
    <property type="evidence" value="ECO:0007669"/>
    <property type="project" value="UniProtKB-KW"/>
</dbReference>
<dbReference type="InterPro" id="IPR027417">
    <property type="entry name" value="P-loop_NTPase"/>
</dbReference>
<feature type="non-terminal residue" evidence="2">
    <location>
        <position position="155"/>
    </location>
</feature>
<evidence type="ECO:0000313" key="3">
    <source>
        <dbReference type="Proteomes" id="UP000807769"/>
    </source>
</evidence>
<keyword evidence="2" id="KW-0378">Hydrolase</keyword>
<dbReference type="InterPro" id="IPR006073">
    <property type="entry name" value="GTP-bd"/>
</dbReference>
<gene>
    <name evidence="2" type="ORF">BJ212DRAFT_1199361</name>
</gene>
<dbReference type="CDD" id="cd00882">
    <property type="entry name" value="Ras_like_GTPase"/>
    <property type="match status" value="1"/>
</dbReference>
<dbReference type="GO" id="GO:0005525">
    <property type="term" value="F:GTP binding"/>
    <property type="evidence" value="ECO:0007669"/>
    <property type="project" value="InterPro"/>
</dbReference>
<name>A0A9P7E2Y0_9AGAM</name>
<keyword evidence="3" id="KW-1185">Reference proteome</keyword>
<dbReference type="AlphaFoldDB" id="A0A9P7E2Y0"/>
<accession>A0A9P7E2Y0</accession>
<dbReference type="Gene3D" id="3.40.50.300">
    <property type="entry name" value="P-loop containing nucleotide triphosphate hydrolases"/>
    <property type="match status" value="1"/>
</dbReference>
<protein>
    <submittedName>
        <fullName evidence="2">P-loop containing nucleoside triphosphate hydrolase protein</fullName>
    </submittedName>
</protein>
<feature type="domain" description="G" evidence="1">
    <location>
        <begin position="2"/>
        <end position="87"/>
    </location>
</feature>
<evidence type="ECO:0000259" key="1">
    <source>
        <dbReference type="Pfam" id="PF01926"/>
    </source>
</evidence>
<dbReference type="SUPFAM" id="SSF52540">
    <property type="entry name" value="P-loop containing nucleoside triphosphate hydrolases"/>
    <property type="match status" value="1"/>
</dbReference>
<reference evidence="2" key="1">
    <citation type="journal article" date="2020" name="New Phytol.">
        <title>Comparative genomics reveals dynamic genome evolution in host specialist ectomycorrhizal fungi.</title>
        <authorList>
            <person name="Lofgren L.A."/>
            <person name="Nguyen N.H."/>
            <person name="Vilgalys R."/>
            <person name="Ruytinx J."/>
            <person name="Liao H.L."/>
            <person name="Branco S."/>
            <person name="Kuo A."/>
            <person name="LaButti K."/>
            <person name="Lipzen A."/>
            <person name="Andreopoulos W."/>
            <person name="Pangilinan J."/>
            <person name="Riley R."/>
            <person name="Hundley H."/>
            <person name="Na H."/>
            <person name="Barry K."/>
            <person name="Grigoriev I.V."/>
            <person name="Stajich J.E."/>
            <person name="Kennedy P.G."/>
        </authorList>
    </citation>
    <scope>NUCLEOTIDE SEQUENCE</scope>
    <source>
        <strain evidence="2">MN1</strain>
    </source>
</reference>
<dbReference type="OrthoDB" id="8954335at2759"/>
<organism evidence="2 3">
    <name type="scientific">Suillus subaureus</name>
    <dbReference type="NCBI Taxonomy" id="48587"/>
    <lineage>
        <taxon>Eukaryota</taxon>
        <taxon>Fungi</taxon>
        <taxon>Dikarya</taxon>
        <taxon>Basidiomycota</taxon>
        <taxon>Agaricomycotina</taxon>
        <taxon>Agaricomycetes</taxon>
        <taxon>Agaricomycetidae</taxon>
        <taxon>Boletales</taxon>
        <taxon>Suillineae</taxon>
        <taxon>Suillaceae</taxon>
        <taxon>Suillus</taxon>
    </lineage>
</organism>
<dbReference type="Proteomes" id="UP000807769">
    <property type="component" value="Unassembled WGS sequence"/>
</dbReference>
<dbReference type="Pfam" id="PF01926">
    <property type="entry name" value="MMR_HSR1"/>
    <property type="match status" value="1"/>
</dbReference>
<sequence length="155" mass="16747">NIVIFGETGVGKSSIINILVQQGLAETSDGALGCTSGFKCCPAEISGQRFVLFDTAGTVPAAMAEKQLKSLLGELMSPESDGIGLLVYCMRSTSALHALARVYNMFYAGICQKRVPIVVIITGLERKARMEDWWDTNEKFKSHGMQFAGHARVTA</sequence>